<proteinExistence type="predicted"/>
<keyword evidence="1" id="KW-0863">Zinc-finger</keyword>
<dbReference type="EMBL" id="JAWDJR010000003">
    <property type="protein sequence ID" value="KAK9977301.1"/>
    <property type="molecule type" value="Genomic_DNA"/>
</dbReference>
<dbReference type="Pfam" id="PF00098">
    <property type="entry name" value="zf-CCHC"/>
    <property type="match status" value="1"/>
</dbReference>
<dbReference type="SUPFAM" id="SSF57756">
    <property type="entry name" value="Retrovirus zinc finger-like domains"/>
    <property type="match status" value="1"/>
</dbReference>
<feature type="compositionally biased region" description="Basic and acidic residues" evidence="2">
    <location>
        <begin position="348"/>
        <end position="369"/>
    </location>
</feature>
<dbReference type="GO" id="GO:0008270">
    <property type="term" value="F:zinc ion binding"/>
    <property type="evidence" value="ECO:0007669"/>
    <property type="project" value="UniProtKB-KW"/>
</dbReference>
<dbReference type="EMBL" id="JAWDJR010000003">
    <property type="protein sequence ID" value="KAK9977300.1"/>
    <property type="molecule type" value="Genomic_DNA"/>
</dbReference>
<evidence type="ECO:0000256" key="2">
    <source>
        <dbReference type="SAM" id="MobiDB-lite"/>
    </source>
</evidence>
<dbReference type="Proteomes" id="UP001479290">
    <property type="component" value="Unassembled WGS sequence"/>
</dbReference>
<keyword evidence="1" id="KW-0479">Metal-binding</keyword>
<protein>
    <recommendedName>
        <fullName evidence="3">CCHC-type domain-containing protein</fullName>
    </recommendedName>
</protein>
<reference evidence="5 6" key="1">
    <citation type="submission" date="2024-05" db="EMBL/GenBank/DDBJ databases">
        <title>A high-quality chromosomal-level genome assembly of Topmouth culter (Culter alburnus).</title>
        <authorList>
            <person name="Zhao H."/>
        </authorList>
    </citation>
    <scope>NUCLEOTIDE SEQUENCE [LARGE SCALE GENOMIC DNA]</scope>
    <source>
        <strain evidence="5">CATC2023</strain>
        <tissue evidence="5">Muscle</tissue>
    </source>
</reference>
<gene>
    <name evidence="4" type="ORF">ABG768_019121</name>
    <name evidence="5" type="ORF">ABG768_019122</name>
</gene>
<evidence type="ECO:0000313" key="5">
    <source>
        <dbReference type="EMBL" id="KAK9977301.1"/>
    </source>
</evidence>
<dbReference type="PROSITE" id="PS50158">
    <property type="entry name" value="ZF_CCHC"/>
    <property type="match status" value="1"/>
</dbReference>
<evidence type="ECO:0000313" key="4">
    <source>
        <dbReference type="EMBL" id="KAK9977300.1"/>
    </source>
</evidence>
<feature type="region of interest" description="Disordered" evidence="2">
    <location>
        <begin position="1"/>
        <end position="40"/>
    </location>
</feature>
<dbReference type="Gene3D" id="4.10.60.10">
    <property type="entry name" value="Zinc finger, CCHC-type"/>
    <property type="match status" value="1"/>
</dbReference>
<feature type="region of interest" description="Disordered" evidence="2">
    <location>
        <begin position="267"/>
        <end position="376"/>
    </location>
</feature>
<feature type="compositionally biased region" description="Basic and acidic residues" evidence="2">
    <location>
        <begin position="17"/>
        <end position="40"/>
    </location>
</feature>
<keyword evidence="1" id="KW-0862">Zinc</keyword>
<keyword evidence="6" id="KW-1185">Reference proteome</keyword>
<evidence type="ECO:0000259" key="3">
    <source>
        <dbReference type="PROSITE" id="PS50158"/>
    </source>
</evidence>
<sequence length="410" mass="47158">MDGPNVNDSEMAGGTRQDNDNGLEQRQRAGNRKDREDGKKFEKRKYLKEATVIVNVDGVNDAKAVDIINAVTERIGGWKILAVRPRQGKEYELTLEKEEMCDELMDGLKIKGTDCEVKKLQNRDYVVSFMHLPVYLEDQDILDKLEGWGVCPISKIKRRLYPGTNVEDGTRFVKVRFPREVVSLPYSTKLETAEGPQYFRVMHSHQVKTCRLCMSPDHLVKDCPDFKCFKCEERGHFARDCNTVKCPECQKFLNKCECWMEEEEERGGVDQVSGQMHERNNEEDGQADERQEEEGQSNGEEGESKKDNSNNDEQTTEQDTQWTEMDISDSFNTFMEDVERDGQGSMDQNKETDSEEELKMDSMDKDRGGRGQIRRRALKVKPNLEGARKKIMTKSNKYDVLRGLEGDNGE</sequence>
<dbReference type="SMART" id="SM00343">
    <property type="entry name" value="ZnF_C2HC"/>
    <property type="match status" value="2"/>
</dbReference>
<feature type="domain" description="CCHC-type" evidence="3">
    <location>
        <begin position="227"/>
        <end position="241"/>
    </location>
</feature>
<evidence type="ECO:0000256" key="1">
    <source>
        <dbReference type="PROSITE-ProRule" id="PRU00047"/>
    </source>
</evidence>
<name>A0AAW2AU83_CULAL</name>
<feature type="compositionally biased region" description="Acidic residues" evidence="2">
    <location>
        <begin position="283"/>
        <end position="295"/>
    </location>
</feature>
<dbReference type="InterPro" id="IPR036875">
    <property type="entry name" value="Znf_CCHC_sf"/>
</dbReference>
<dbReference type="InterPro" id="IPR001878">
    <property type="entry name" value="Znf_CCHC"/>
</dbReference>
<comment type="caution">
    <text evidence="5">The sequence shown here is derived from an EMBL/GenBank/DDBJ whole genome shotgun (WGS) entry which is preliminary data.</text>
</comment>
<dbReference type="AlphaFoldDB" id="A0AAW2AU83"/>
<accession>A0AAW2AU83</accession>
<dbReference type="GO" id="GO:0003676">
    <property type="term" value="F:nucleic acid binding"/>
    <property type="evidence" value="ECO:0007669"/>
    <property type="project" value="InterPro"/>
</dbReference>
<organism evidence="5 6">
    <name type="scientific">Culter alburnus</name>
    <name type="common">Topmouth culter</name>
    <dbReference type="NCBI Taxonomy" id="194366"/>
    <lineage>
        <taxon>Eukaryota</taxon>
        <taxon>Metazoa</taxon>
        <taxon>Chordata</taxon>
        <taxon>Craniata</taxon>
        <taxon>Vertebrata</taxon>
        <taxon>Euteleostomi</taxon>
        <taxon>Actinopterygii</taxon>
        <taxon>Neopterygii</taxon>
        <taxon>Teleostei</taxon>
        <taxon>Ostariophysi</taxon>
        <taxon>Cypriniformes</taxon>
        <taxon>Xenocyprididae</taxon>
        <taxon>Xenocypridinae</taxon>
        <taxon>Culter</taxon>
    </lineage>
</organism>
<evidence type="ECO:0000313" key="6">
    <source>
        <dbReference type="Proteomes" id="UP001479290"/>
    </source>
</evidence>